<keyword evidence="2" id="KW-1185">Reference proteome</keyword>
<evidence type="ECO:0000313" key="2">
    <source>
        <dbReference type="Proteomes" id="UP000683428"/>
    </source>
</evidence>
<protein>
    <recommendedName>
        <fullName evidence="3">Calcineurin-like phosphoesterase domain-containing protein</fullName>
    </recommendedName>
</protein>
<dbReference type="PANTHER" id="PTHR37844:SF2">
    <property type="entry name" value="SER_THR PROTEIN PHOSPHATASE SUPERFAMILY (AFU_ORTHOLOGUE AFUA_1G14840)"/>
    <property type="match status" value="1"/>
</dbReference>
<dbReference type="KEGG" id="aiq:Azoinq_06980"/>
<evidence type="ECO:0000313" key="1">
    <source>
        <dbReference type="EMBL" id="QWT50321.1"/>
    </source>
</evidence>
<dbReference type="PANTHER" id="PTHR37844">
    <property type="entry name" value="SER/THR PROTEIN PHOSPHATASE SUPERFAMILY (AFU_ORTHOLOGUE AFUA_1G14840)"/>
    <property type="match status" value="1"/>
</dbReference>
<evidence type="ECO:0008006" key="3">
    <source>
        <dbReference type="Google" id="ProtNLM"/>
    </source>
</evidence>
<name>A0A975SQF3_9RHOO</name>
<proteinExistence type="predicted"/>
<dbReference type="Proteomes" id="UP000683428">
    <property type="component" value="Chromosome"/>
</dbReference>
<organism evidence="1 2">
    <name type="scientific">Azospira inquinata</name>
    <dbReference type="NCBI Taxonomy" id="2785627"/>
    <lineage>
        <taxon>Bacteria</taxon>
        <taxon>Pseudomonadati</taxon>
        <taxon>Pseudomonadota</taxon>
        <taxon>Betaproteobacteria</taxon>
        <taxon>Rhodocyclales</taxon>
        <taxon>Rhodocyclaceae</taxon>
        <taxon>Azospira</taxon>
    </lineage>
</organism>
<gene>
    <name evidence="1" type="ORF">Azoinq_06980</name>
</gene>
<sequence length="94" mass="10381">MSKPFEGKTIVVTHFAPHRGCVAPQHEGSEVSPYFVTDLSHLMAAHPIALWCHGHTHTNNDFLAENGCRVISNQRGYPDEVATSGFRPDLVIEV</sequence>
<accession>A0A975SQF3</accession>
<dbReference type="RefSeq" id="WP_216130604.1">
    <property type="nucleotide sequence ID" value="NZ_CP064782.1"/>
</dbReference>
<dbReference type="AlphaFoldDB" id="A0A975SQF3"/>
<dbReference type="EMBL" id="CP064782">
    <property type="protein sequence ID" value="QWT50321.1"/>
    <property type="molecule type" value="Genomic_DNA"/>
</dbReference>
<reference evidence="1" key="1">
    <citation type="submission" date="2020-11" db="EMBL/GenBank/DDBJ databases">
        <title>Azospira inquinata sp. nov.</title>
        <authorList>
            <person name="Moe W.M."/>
            <person name="Mikes M.C."/>
        </authorList>
    </citation>
    <scope>NUCLEOTIDE SEQUENCE</scope>
    <source>
        <strain evidence="1">Azo-3</strain>
    </source>
</reference>